<protein>
    <recommendedName>
        <fullName evidence="3">Bacteriophage protein</fullName>
    </recommendedName>
</protein>
<dbReference type="KEGG" id="blag:BLTE_10510"/>
<dbReference type="RefSeq" id="WP_126398233.1">
    <property type="nucleotide sequence ID" value="NZ_AP018907.1"/>
</dbReference>
<sequence>MALTQERDTPMRDGAIYRHPVAASTKILKGALVVLDAGNAKPGATATGLIAAGRAEETVDNSSGSAGDVWITVRRGVFRFANKADDAVTQADVGKDCYVVDDATVAKTTAANTRSKAGTVRAVEAGGVWVEI</sequence>
<keyword evidence="2" id="KW-1185">Reference proteome</keyword>
<dbReference type="AlphaFoldDB" id="A0A348FYI3"/>
<name>A0A348FYI3_9HYPH</name>
<gene>
    <name evidence="1" type="ORF">BLTE_10510</name>
</gene>
<dbReference type="OrthoDB" id="2059848at2"/>
<accession>A0A348FYI3</accession>
<organism evidence="1 2">
    <name type="scientific">Blastochloris tepida</name>
    <dbReference type="NCBI Taxonomy" id="2233851"/>
    <lineage>
        <taxon>Bacteria</taxon>
        <taxon>Pseudomonadati</taxon>
        <taxon>Pseudomonadota</taxon>
        <taxon>Alphaproteobacteria</taxon>
        <taxon>Hyphomicrobiales</taxon>
        <taxon>Blastochloridaceae</taxon>
        <taxon>Blastochloris</taxon>
    </lineage>
</organism>
<dbReference type="Proteomes" id="UP000266934">
    <property type="component" value="Chromosome"/>
</dbReference>
<evidence type="ECO:0008006" key="3">
    <source>
        <dbReference type="Google" id="ProtNLM"/>
    </source>
</evidence>
<reference evidence="1 2" key="1">
    <citation type="submission" date="2018-08" db="EMBL/GenBank/DDBJ databases">
        <title>Complete genome sequencing of Blastochloris tepida GI.</title>
        <authorList>
            <person name="Tsukatani Y."/>
            <person name="Mori H."/>
        </authorList>
    </citation>
    <scope>NUCLEOTIDE SEQUENCE [LARGE SCALE GENOMIC DNA]</scope>
    <source>
        <strain evidence="1 2">GI</strain>
    </source>
</reference>
<dbReference type="EMBL" id="AP018907">
    <property type="protein sequence ID" value="BBF92366.1"/>
    <property type="molecule type" value="Genomic_DNA"/>
</dbReference>
<evidence type="ECO:0000313" key="1">
    <source>
        <dbReference type="EMBL" id="BBF92366.1"/>
    </source>
</evidence>
<evidence type="ECO:0000313" key="2">
    <source>
        <dbReference type="Proteomes" id="UP000266934"/>
    </source>
</evidence>
<proteinExistence type="predicted"/>